<dbReference type="AlphaFoldDB" id="A0A4P7N0G1"/>
<evidence type="ECO:0000313" key="2">
    <source>
        <dbReference type="EMBL" id="QBZ54812.1"/>
    </source>
</evidence>
<sequence length="198" mass="22846">MPSSYIITFLSISSLFASALARWEPFRPVAVGTTASPYLLQINNGFDPTVVSQMTGHKRVKVNDYPQIMYEDLKKDPPSETFYIYEVDTRNAKFSYKIAAFFTQQVVDHDRSRPWPTEYPAEELAQRAPFPWTIVAGYSVLRPGSTNWEYVVNKDYKNPLRPLPWQRQKHENQWIPKWAAGGPSAPEGLHKIQVWPKI</sequence>
<feature type="chain" id="PRO_5020863608" evidence="1">
    <location>
        <begin position="22"/>
        <end position="198"/>
    </location>
</feature>
<reference evidence="2 3" key="1">
    <citation type="journal article" date="2019" name="Mol. Biol. Evol.">
        <title>Blast fungal genomes show frequent chromosomal changes, gene gains and losses, and effector gene turnover.</title>
        <authorList>
            <person name="Gomez Luciano L.B."/>
            <person name="Jason Tsai I."/>
            <person name="Chuma I."/>
            <person name="Tosa Y."/>
            <person name="Chen Y.H."/>
            <person name="Li J.Y."/>
            <person name="Li M.Y."/>
            <person name="Jade Lu M.Y."/>
            <person name="Nakayashiki H."/>
            <person name="Li W.H."/>
        </authorList>
    </citation>
    <scope>NUCLEOTIDE SEQUENCE [LARGE SCALE GENOMIC DNA]</scope>
    <source>
        <strain evidence="2">MZ5-1-6</strain>
    </source>
</reference>
<name>A0A4P7N0G1_PYROR</name>
<organism evidence="2 3">
    <name type="scientific">Pyricularia oryzae</name>
    <name type="common">Rice blast fungus</name>
    <name type="synonym">Magnaporthe oryzae</name>
    <dbReference type="NCBI Taxonomy" id="318829"/>
    <lineage>
        <taxon>Eukaryota</taxon>
        <taxon>Fungi</taxon>
        <taxon>Dikarya</taxon>
        <taxon>Ascomycota</taxon>
        <taxon>Pezizomycotina</taxon>
        <taxon>Sordariomycetes</taxon>
        <taxon>Sordariomycetidae</taxon>
        <taxon>Magnaporthales</taxon>
        <taxon>Pyriculariaceae</taxon>
        <taxon>Pyricularia</taxon>
    </lineage>
</organism>
<gene>
    <name evidence="2" type="ORF">PoMZ_10521</name>
</gene>
<proteinExistence type="predicted"/>
<evidence type="ECO:0000313" key="3">
    <source>
        <dbReference type="Proteomes" id="UP000294847"/>
    </source>
</evidence>
<feature type="signal peptide" evidence="1">
    <location>
        <begin position="1"/>
        <end position="21"/>
    </location>
</feature>
<dbReference type="Proteomes" id="UP000294847">
    <property type="component" value="Chromosome 1"/>
</dbReference>
<evidence type="ECO:0000256" key="1">
    <source>
        <dbReference type="SAM" id="SignalP"/>
    </source>
</evidence>
<accession>A0A4P7N0G1</accession>
<keyword evidence="1" id="KW-0732">Signal</keyword>
<protein>
    <submittedName>
        <fullName evidence="2">Uncharacterized protein</fullName>
    </submittedName>
</protein>
<dbReference type="SUPFAM" id="SSF56399">
    <property type="entry name" value="ADP-ribosylation"/>
    <property type="match status" value="1"/>
</dbReference>
<dbReference type="EMBL" id="CP034204">
    <property type="protein sequence ID" value="QBZ54812.1"/>
    <property type="molecule type" value="Genomic_DNA"/>
</dbReference>